<name>A0A9P5D6P8_9HYPO</name>
<feature type="compositionally biased region" description="Polar residues" evidence="1">
    <location>
        <begin position="82"/>
        <end position="103"/>
    </location>
</feature>
<evidence type="ECO:0000313" key="3">
    <source>
        <dbReference type="Proteomes" id="UP000749293"/>
    </source>
</evidence>
<gene>
    <name evidence="2" type="ORF">GMORB2_3824</name>
</gene>
<reference evidence="2" key="1">
    <citation type="submission" date="2020-03" db="EMBL/GenBank/DDBJ databases">
        <title>Site-based positive gene gene selection in Geosmithia morbida across the United States reveals a broad range of putative effectors and factors for local host and environmental adapation.</title>
        <authorList>
            <person name="Onufrak A."/>
            <person name="Murdoch R.W."/>
            <person name="Gazis R."/>
            <person name="Huff M."/>
            <person name="Staton M."/>
            <person name="Klingeman W."/>
            <person name="Hadziabdic D."/>
        </authorList>
    </citation>
    <scope>NUCLEOTIDE SEQUENCE</scope>
    <source>
        <strain evidence="2">1262</strain>
    </source>
</reference>
<dbReference type="EMBL" id="JAANYQ010000003">
    <property type="protein sequence ID" value="KAF4124985.1"/>
    <property type="molecule type" value="Genomic_DNA"/>
</dbReference>
<dbReference type="GeneID" id="55970052"/>
<dbReference type="RefSeq" id="XP_035323637.1">
    <property type="nucleotide sequence ID" value="XM_035465800.1"/>
</dbReference>
<sequence>MLLAPVAVKPNISVNIIADADTDISTLATTTAMPGVPSLRIGLPGLKVMIDPLDEYVAAPLELGDRFYLIGQTSWQLQQLHLGGQSTDNGGDGHNQYQNQGQDLDSGLEPGSGSGRNWNREQDRGRGSGQQDQLRPGRDQRTSFPKGRGQVNGVHGEEDRRQYESPDRDGGEGE</sequence>
<dbReference type="AlphaFoldDB" id="A0A9P5D6P8"/>
<evidence type="ECO:0000256" key="1">
    <source>
        <dbReference type="SAM" id="MobiDB-lite"/>
    </source>
</evidence>
<organism evidence="2 3">
    <name type="scientific">Geosmithia morbida</name>
    <dbReference type="NCBI Taxonomy" id="1094350"/>
    <lineage>
        <taxon>Eukaryota</taxon>
        <taxon>Fungi</taxon>
        <taxon>Dikarya</taxon>
        <taxon>Ascomycota</taxon>
        <taxon>Pezizomycotina</taxon>
        <taxon>Sordariomycetes</taxon>
        <taxon>Hypocreomycetidae</taxon>
        <taxon>Hypocreales</taxon>
        <taxon>Bionectriaceae</taxon>
        <taxon>Geosmithia</taxon>
    </lineage>
</organism>
<keyword evidence="3" id="KW-1185">Reference proteome</keyword>
<feature type="region of interest" description="Disordered" evidence="1">
    <location>
        <begin position="82"/>
        <end position="174"/>
    </location>
</feature>
<comment type="caution">
    <text evidence="2">The sequence shown here is derived from an EMBL/GenBank/DDBJ whole genome shotgun (WGS) entry which is preliminary data.</text>
</comment>
<dbReference type="Proteomes" id="UP000749293">
    <property type="component" value="Unassembled WGS sequence"/>
</dbReference>
<feature type="compositionally biased region" description="Basic and acidic residues" evidence="1">
    <location>
        <begin position="155"/>
        <end position="174"/>
    </location>
</feature>
<proteinExistence type="predicted"/>
<accession>A0A9P5D6P8</accession>
<evidence type="ECO:0000313" key="2">
    <source>
        <dbReference type="EMBL" id="KAF4124985.1"/>
    </source>
</evidence>
<protein>
    <submittedName>
        <fullName evidence="2">Uncharacterized protein</fullName>
    </submittedName>
</protein>